<keyword evidence="8" id="KW-1185">Reference proteome</keyword>
<reference evidence="7 8" key="1">
    <citation type="submission" date="2019-02" db="EMBL/GenBank/DDBJ databases">
        <title>Sequencing the genomes of 1000 actinobacteria strains.</title>
        <authorList>
            <person name="Klenk H.-P."/>
        </authorList>
    </citation>
    <scope>NUCLEOTIDE SEQUENCE [LARGE SCALE GENOMIC DNA]</scope>
    <source>
        <strain evidence="7 8">DSM 17364</strain>
    </source>
</reference>
<dbReference type="AlphaFoldDB" id="A0A4Q8AF38"/>
<keyword evidence="3" id="KW-0547">Nucleotide-binding</keyword>
<dbReference type="InterPro" id="IPR027417">
    <property type="entry name" value="P-loop_NTPase"/>
</dbReference>
<dbReference type="GO" id="GO:0016887">
    <property type="term" value="F:ATP hydrolysis activity"/>
    <property type="evidence" value="ECO:0007669"/>
    <property type="project" value="InterPro"/>
</dbReference>
<dbReference type="RefSeq" id="WP_130451422.1">
    <property type="nucleotide sequence ID" value="NZ_SHLA01000001.1"/>
</dbReference>
<dbReference type="FunFam" id="3.40.50.300:FF:000425">
    <property type="entry name" value="Probable ABC transporter, ATP-binding subunit"/>
    <property type="match status" value="1"/>
</dbReference>
<dbReference type="Gene3D" id="3.40.50.300">
    <property type="entry name" value="P-loop containing nucleotide triphosphate hydrolases"/>
    <property type="match status" value="1"/>
</dbReference>
<dbReference type="GO" id="GO:0015418">
    <property type="term" value="F:ABC-type quaternary ammonium compound transporting activity"/>
    <property type="evidence" value="ECO:0007669"/>
    <property type="project" value="UniProtKB-EC"/>
</dbReference>
<dbReference type="InterPro" id="IPR017871">
    <property type="entry name" value="ABC_transporter-like_CS"/>
</dbReference>
<evidence type="ECO:0000256" key="1">
    <source>
        <dbReference type="ARBA" id="ARBA00005417"/>
    </source>
</evidence>
<dbReference type="InterPro" id="IPR003439">
    <property type="entry name" value="ABC_transporter-like_ATP-bd"/>
</dbReference>
<dbReference type="OrthoDB" id="9802264at2"/>
<evidence type="ECO:0000313" key="7">
    <source>
        <dbReference type="EMBL" id="RZU62912.1"/>
    </source>
</evidence>
<evidence type="ECO:0000256" key="5">
    <source>
        <dbReference type="ARBA" id="ARBA00066388"/>
    </source>
</evidence>
<evidence type="ECO:0000256" key="2">
    <source>
        <dbReference type="ARBA" id="ARBA00022448"/>
    </source>
</evidence>
<dbReference type="EMBL" id="SHLA01000001">
    <property type="protein sequence ID" value="RZU62912.1"/>
    <property type="molecule type" value="Genomic_DNA"/>
</dbReference>
<evidence type="ECO:0000313" key="8">
    <source>
        <dbReference type="Proteomes" id="UP000292685"/>
    </source>
</evidence>
<dbReference type="InterPro" id="IPR003593">
    <property type="entry name" value="AAA+_ATPase"/>
</dbReference>
<feature type="domain" description="ABC transporter" evidence="6">
    <location>
        <begin position="2"/>
        <end position="237"/>
    </location>
</feature>
<dbReference type="GO" id="GO:0005524">
    <property type="term" value="F:ATP binding"/>
    <property type="evidence" value="ECO:0007669"/>
    <property type="project" value="UniProtKB-KW"/>
</dbReference>
<dbReference type="PROSITE" id="PS50893">
    <property type="entry name" value="ABC_TRANSPORTER_2"/>
    <property type="match status" value="1"/>
</dbReference>
<dbReference type="Pfam" id="PF00005">
    <property type="entry name" value="ABC_tran"/>
    <property type="match status" value="1"/>
</dbReference>
<dbReference type="SMART" id="SM00382">
    <property type="entry name" value="AAA"/>
    <property type="match status" value="1"/>
</dbReference>
<dbReference type="PANTHER" id="PTHR43117">
    <property type="entry name" value="OSMOPROTECTANT IMPORT ATP-BINDING PROTEIN OSMV"/>
    <property type="match status" value="1"/>
</dbReference>
<dbReference type="SUPFAM" id="SSF52540">
    <property type="entry name" value="P-loop containing nucleoside triphosphate hydrolases"/>
    <property type="match status" value="1"/>
</dbReference>
<dbReference type="PANTHER" id="PTHR43117:SF4">
    <property type="entry name" value="OSMOPROTECTANT IMPORT ATP-BINDING PROTEIN OSMV"/>
    <property type="match status" value="1"/>
</dbReference>
<dbReference type="PROSITE" id="PS00211">
    <property type="entry name" value="ABC_TRANSPORTER_1"/>
    <property type="match status" value="1"/>
</dbReference>
<dbReference type="Proteomes" id="UP000292685">
    <property type="component" value="Unassembled WGS sequence"/>
</dbReference>
<evidence type="ECO:0000259" key="6">
    <source>
        <dbReference type="PROSITE" id="PS50893"/>
    </source>
</evidence>
<keyword evidence="4 7" id="KW-0067">ATP-binding</keyword>
<name>A0A4Q8AF38_9MICC</name>
<organism evidence="7 8">
    <name type="scientific">Zhihengliuella halotolerans</name>
    <dbReference type="NCBI Taxonomy" id="370736"/>
    <lineage>
        <taxon>Bacteria</taxon>
        <taxon>Bacillati</taxon>
        <taxon>Actinomycetota</taxon>
        <taxon>Actinomycetes</taxon>
        <taxon>Micrococcales</taxon>
        <taxon>Micrococcaceae</taxon>
        <taxon>Zhihengliuella</taxon>
    </lineage>
</organism>
<evidence type="ECO:0000256" key="3">
    <source>
        <dbReference type="ARBA" id="ARBA00022741"/>
    </source>
</evidence>
<comment type="similarity">
    <text evidence="1">Belongs to the ABC transporter superfamily.</text>
</comment>
<proteinExistence type="inferred from homology"/>
<gene>
    <name evidence="7" type="ORF">EV380_2517</name>
</gene>
<dbReference type="EC" id="7.6.2.9" evidence="5"/>
<evidence type="ECO:0000256" key="4">
    <source>
        <dbReference type="ARBA" id="ARBA00022840"/>
    </source>
</evidence>
<protein>
    <recommendedName>
        <fullName evidence="5">ABC-type quaternary amine transporter</fullName>
        <ecNumber evidence="5">7.6.2.9</ecNumber>
    </recommendedName>
</protein>
<accession>A0A4Q8AF38</accession>
<sequence length="363" mass="39191">MIEFKNVVKTYDNGVTAVDNLSFVAPTGKITVLVGPSGCGKTTTLRMVNRLIEQSSGSIVLGGEDNTDVDTIQMRRKIGYVIQNAGLFPHQTVLDNVCAVPFLNRNDKRASRERALGLLELVGLDRAYASRYPWQLSGGQQQRVGVARALAADPPYMLMDEPFSAVDPIVRKQLQAEFLRIQADLAKTIVMVTHDIDEALKLGDQIVVLKEGGVLAQIGSPAELLANPADRFVADFLGESRGYHALNFEPLAEQGTVATPRVHIGDQLGPSSDPWLVACAADDRPLGWVRANRVEKTVEHDDVTYATPVSLPRGNYRELLDAALSGPCGRAILTDGAGSYVGTLGTDAVVQQATRVLEGERSS</sequence>
<comment type="caution">
    <text evidence="7">The sequence shown here is derived from an EMBL/GenBank/DDBJ whole genome shotgun (WGS) entry which is preliminary data.</text>
</comment>
<keyword evidence="2" id="KW-0813">Transport</keyword>